<comment type="similarity">
    <text evidence="1">Belongs to the CutA family.</text>
</comment>
<name>A0A918DGV7_9ALTE</name>
<dbReference type="InterPro" id="IPR015867">
    <property type="entry name" value="N-reg_PII/ATP_PRibTrfase_C"/>
</dbReference>
<dbReference type="InterPro" id="IPR004323">
    <property type="entry name" value="Ion_tolerance_CutA"/>
</dbReference>
<dbReference type="RefSeq" id="WP_188691137.1">
    <property type="nucleotide sequence ID" value="NZ_BMLS01000001.1"/>
</dbReference>
<evidence type="ECO:0000313" key="3">
    <source>
        <dbReference type="Proteomes" id="UP000606935"/>
    </source>
</evidence>
<protein>
    <submittedName>
        <fullName evidence="2">Divalent cation tolerance protein</fullName>
    </submittedName>
</protein>
<keyword evidence="3" id="KW-1185">Reference proteome</keyword>
<dbReference type="SUPFAM" id="SSF54913">
    <property type="entry name" value="GlnB-like"/>
    <property type="match status" value="1"/>
</dbReference>
<comment type="caution">
    <text evidence="2">The sequence shown here is derived from an EMBL/GenBank/DDBJ whole genome shotgun (WGS) entry which is preliminary data.</text>
</comment>
<dbReference type="GO" id="GO:0010038">
    <property type="term" value="P:response to metal ion"/>
    <property type="evidence" value="ECO:0007669"/>
    <property type="project" value="InterPro"/>
</dbReference>
<gene>
    <name evidence="2" type="primary">cutA</name>
    <name evidence="2" type="ORF">GCM10010982_10100</name>
</gene>
<dbReference type="EMBL" id="BMLS01000001">
    <property type="protein sequence ID" value="GGO66281.1"/>
    <property type="molecule type" value="Genomic_DNA"/>
</dbReference>
<sequence length="105" mass="11771">MSEFCLVLCTCPDMDSARRIAQCAVEQRLAACVNIIPGLESVYQWQGKVQTDNEVQLVSKTYKPKLEALYTLVSGLHPYDEPEWLVLDITGGSPTYLDWIKSSTT</sequence>
<reference evidence="2" key="1">
    <citation type="journal article" date="2014" name="Int. J. Syst. Evol. Microbiol.">
        <title>Complete genome sequence of Corynebacterium casei LMG S-19264T (=DSM 44701T), isolated from a smear-ripened cheese.</title>
        <authorList>
            <consortium name="US DOE Joint Genome Institute (JGI-PGF)"/>
            <person name="Walter F."/>
            <person name="Albersmeier A."/>
            <person name="Kalinowski J."/>
            <person name="Ruckert C."/>
        </authorList>
    </citation>
    <scope>NUCLEOTIDE SEQUENCE</scope>
    <source>
        <strain evidence="2">CGMCC 1.7086</strain>
    </source>
</reference>
<evidence type="ECO:0000313" key="2">
    <source>
        <dbReference type="EMBL" id="GGO66281.1"/>
    </source>
</evidence>
<dbReference type="Gene3D" id="3.30.70.120">
    <property type="match status" value="1"/>
</dbReference>
<dbReference type="PANTHER" id="PTHR23419">
    <property type="entry name" value="DIVALENT CATION TOLERANCE CUTA-RELATED"/>
    <property type="match status" value="1"/>
</dbReference>
<evidence type="ECO:0000256" key="1">
    <source>
        <dbReference type="ARBA" id="ARBA00010169"/>
    </source>
</evidence>
<organism evidence="2 3">
    <name type="scientific">Bowmanella pacifica</name>
    <dbReference type="NCBI Taxonomy" id="502051"/>
    <lineage>
        <taxon>Bacteria</taxon>
        <taxon>Pseudomonadati</taxon>
        <taxon>Pseudomonadota</taxon>
        <taxon>Gammaproteobacteria</taxon>
        <taxon>Alteromonadales</taxon>
        <taxon>Alteromonadaceae</taxon>
        <taxon>Bowmanella</taxon>
    </lineage>
</organism>
<dbReference type="GO" id="GO:0005507">
    <property type="term" value="F:copper ion binding"/>
    <property type="evidence" value="ECO:0007669"/>
    <property type="project" value="TreeGrafter"/>
</dbReference>
<dbReference type="InterPro" id="IPR011322">
    <property type="entry name" value="N-reg_PII-like_a/b"/>
</dbReference>
<reference evidence="2" key="2">
    <citation type="submission" date="2020-09" db="EMBL/GenBank/DDBJ databases">
        <authorList>
            <person name="Sun Q."/>
            <person name="Zhou Y."/>
        </authorList>
    </citation>
    <scope>NUCLEOTIDE SEQUENCE</scope>
    <source>
        <strain evidence="2">CGMCC 1.7086</strain>
    </source>
</reference>
<dbReference type="PANTHER" id="PTHR23419:SF8">
    <property type="entry name" value="FI09726P"/>
    <property type="match status" value="1"/>
</dbReference>
<dbReference type="Pfam" id="PF03091">
    <property type="entry name" value="CutA1"/>
    <property type="match status" value="1"/>
</dbReference>
<proteinExistence type="inferred from homology"/>
<dbReference type="AlphaFoldDB" id="A0A918DGV7"/>
<accession>A0A918DGV7</accession>
<dbReference type="Proteomes" id="UP000606935">
    <property type="component" value="Unassembled WGS sequence"/>
</dbReference>